<sequence length="222" mass="25158">RIFSDTEHIHHLYKIALRVSKRVTYSTAKAVFGFQDSDNIGMIWYPALQAMTCFLQSEREGANIPCLIPAAIDQDPYWRMTRDIAEKMGYYKPAQIHAKFLPGLGKGGKMSSSIPETAIFTVDPPEDAEKKVMGAFTGGQPTVREQREKGGDPTVCSIYAYYYFLFEEDDARLVDLENDCRSGALVCGDCKARLAKIISRFLVDFQEKREKAKDNLQDFLMK</sequence>
<keyword evidence="3" id="KW-0436">Ligase</keyword>
<dbReference type="Pfam" id="PF00579">
    <property type="entry name" value="tRNA-synt_1b"/>
    <property type="match status" value="1"/>
</dbReference>
<accession>X0WR15</accession>
<evidence type="ECO:0000313" key="9">
    <source>
        <dbReference type="EMBL" id="GAG25657.1"/>
    </source>
</evidence>
<dbReference type="GO" id="GO:0006436">
    <property type="term" value="P:tryptophanyl-tRNA aminoacylation"/>
    <property type="evidence" value="ECO:0007669"/>
    <property type="project" value="InterPro"/>
</dbReference>
<evidence type="ECO:0000256" key="2">
    <source>
        <dbReference type="ARBA" id="ARBA00013161"/>
    </source>
</evidence>
<keyword evidence="4" id="KW-0547">Nucleotide-binding</keyword>
<dbReference type="InterPro" id="IPR002306">
    <property type="entry name" value="Trp-tRNA-ligase"/>
</dbReference>
<dbReference type="GO" id="GO:0005737">
    <property type="term" value="C:cytoplasm"/>
    <property type="evidence" value="ECO:0007669"/>
    <property type="project" value="TreeGrafter"/>
</dbReference>
<comment type="similarity">
    <text evidence="1">Belongs to the class-I aminoacyl-tRNA synthetase family.</text>
</comment>
<dbReference type="InterPro" id="IPR002305">
    <property type="entry name" value="aa-tRNA-synth_Ic"/>
</dbReference>
<evidence type="ECO:0000256" key="3">
    <source>
        <dbReference type="ARBA" id="ARBA00022598"/>
    </source>
</evidence>
<keyword evidence="6" id="KW-0648">Protein biosynthesis</keyword>
<dbReference type="GO" id="GO:0005524">
    <property type="term" value="F:ATP binding"/>
    <property type="evidence" value="ECO:0007669"/>
    <property type="project" value="UniProtKB-KW"/>
</dbReference>
<dbReference type="PANTHER" id="PTHR10055:SF1">
    <property type="entry name" value="TRYPTOPHAN--TRNA LIGASE, CYTOPLASMIC"/>
    <property type="match status" value="1"/>
</dbReference>
<dbReference type="InterPro" id="IPR014729">
    <property type="entry name" value="Rossmann-like_a/b/a_fold"/>
</dbReference>
<feature type="non-terminal residue" evidence="9">
    <location>
        <position position="1"/>
    </location>
</feature>
<proteinExistence type="inferred from homology"/>
<dbReference type="SUPFAM" id="SSF52374">
    <property type="entry name" value="Nucleotidylyl transferase"/>
    <property type="match status" value="1"/>
</dbReference>
<evidence type="ECO:0000256" key="4">
    <source>
        <dbReference type="ARBA" id="ARBA00022741"/>
    </source>
</evidence>
<dbReference type="PANTHER" id="PTHR10055">
    <property type="entry name" value="TRYPTOPHANYL-TRNA SYNTHETASE"/>
    <property type="match status" value="1"/>
</dbReference>
<dbReference type="Gene3D" id="1.10.240.10">
    <property type="entry name" value="Tyrosyl-Transfer RNA Synthetase"/>
    <property type="match status" value="1"/>
</dbReference>
<evidence type="ECO:0000256" key="5">
    <source>
        <dbReference type="ARBA" id="ARBA00022840"/>
    </source>
</evidence>
<dbReference type="GO" id="GO:0004830">
    <property type="term" value="F:tryptophan-tRNA ligase activity"/>
    <property type="evidence" value="ECO:0007669"/>
    <property type="project" value="UniProtKB-EC"/>
</dbReference>
<evidence type="ECO:0000256" key="6">
    <source>
        <dbReference type="ARBA" id="ARBA00022917"/>
    </source>
</evidence>
<keyword evidence="7" id="KW-0030">Aminoacyl-tRNA synthetase</keyword>
<dbReference type="EC" id="6.1.1.2" evidence="2"/>
<evidence type="ECO:0000256" key="8">
    <source>
        <dbReference type="ARBA" id="ARBA00030268"/>
    </source>
</evidence>
<protein>
    <recommendedName>
        <fullName evidence="2">tryptophan--tRNA ligase</fullName>
        <ecNumber evidence="2">6.1.1.2</ecNumber>
    </recommendedName>
    <alternativeName>
        <fullName evidence="8">Tryptophanyl-tRNA synthetase</fullName>
    </alternativeName>
</protein>
<dbReference type="PRINTS" id="PR01039">
    <property type="entry name" value="TRNASYNTHTRP"/>
</dbReference>
<dbReference type="NCBIfam" id="TIGR00233">
    <property type="entry name" value="trpS"/>
    <property type="match status" value="1"/>
</dbReference>
<organism evidence="9">
    <name type="scientific">marine sediment metagenome</name>
    <dbReference type="NCBI Taxonomy" id="412755"/>
    <lineage>
        <taxon>unclassified sequences</taxon>
        <taxon>metagenomes</taxon>
        <taxon>ecological metagenomes</taxon>
    </lineage>
</organism>
<dbReference type="EMBL" id="BARS01030776">
    <property type="protein sequence ID" value="GAG25657.1"/>
    <property type="molecule type" value="Genomic_DNA"/>
</dbReference>
<reference evidence="9" key="1">
    <citation type="journal article" date="2014" name="Front. Microbiol.">
        <title>High frequency of phylogenetically diverse reductive dehalogenase-homologous genes in deep subseafloor sedimentary metagenomes.</title>
        <authorList>
            <person name="Kawai M."/>
            <person name="Futagami T."/>
            <person name="Toyoda A."/>
            <person name="Takaki Y."/>
            <person name="Nishi S."/>
            <person name="Hori S."/>
            <person name="Arai W."/>
            <person name="Tsubouchi T."/>
            <person name="Morono Y."/>
            <person name="Uchiyama I."/>
            <person name="Ito T."/>
            <person name="Fujiyama A."/>
            <person name="Inagaki F."/>
            <person name="Takami H."/>
        </authorList>
    </citation>
    <scope>NUCLEOTIDE SEQUENCE</scope>
    <source>
        <strain evidence="9">Expedition CK06-06</strain>
    </source>
</reference>
<dbReference type="AlphaFoldDB" id="X0WR15"/>
<evidence type="ECO:0000256" key="7">
    <source>
        <dbReference type="ARBA" id="ARBA00023146"/>
    </source>
</evidence>
<dbReference type="Gene3D" id="3.40.50.620">
    <property type="entry name" value="HUPs"/>
    <property type="match status" value="1"/>
</dbReference>
<evidence type="ECO:0000256" key="1">
    <source>
        <dbReference type="ARBA" id="ARBA00005594"/>
    </source>
</evidence>
<name>X0WR15_9ZZZZ</name>
<comment type="caution">
    <text evidence="9">The sequence shown here is derived from an EMBL/GenBank/DDBJ whole genome shotgun (WGS) entry which is preliminary data.</text>
</comment>
<gene>
    <name evidence="9" type="ORF">S01H1_47964</name>
</gene>
<keyword evidence="5" id="KW-0067">ATP-binding</keyword>